<dbReference type="InterPro" id="IPR001128">
    <property type="entry name" value="Cyt_P450"/>
</dbReference>
<feature type="binding site" description="axial binding residue" evidence="5">
    <location>
        <position position="386"/>
    </location>
    <ligand>
        <name>heme</name>
        <dbReference type="ChEBI" id="CHEBI:30413"/>
    </ligand>
    <ligandPart>
        <name>Fe</name>
        <dbReference type="ChEBI" id="CHEBI:18248"/>
    </ligandPart>
</feature>
<evidence type="ECO:0000256" key="3">
    <source>
        <dbReference type="ARBA" id="ARBA00022723"/>
    </source>
</evidence>
<dbReference type="InterPro" id="IPR036396">
    <property type="entry name" value="Cyt_P450_sf"/>
</dbReference>
<reference evidence="7" key="1">
    <citation type="submission" date="2021-03" db="EMBL/GenBank/DDBJ databases">
        <title>Comparative genomics and phylogenomic investigation of the class Geoglossomycetes provide insights into ecological specialization and systematics.</title>
        <authorList>
            <person name="Melie T."/>
            <person name="Pirro S."/>
            <person name="Miller A.N."/>
            <person name="Quandt A."/>
        </authorList>
    </citation>
    <scope>NUCLEOTIDE SEQUENCE</scope>
    <source>
        <strain evidence="7">GBOQ0MN5Z8</strain>
    </source>
</reference>
<dbReference type="GO" id="GO:0005506">
    <property type="term" value="F:iron ion binding"/>
    <property type="evidence" value="ECO:0007669"/>
    <property type="project" value="InterPro"/>
</dbReference>
<evidence type="ECO:0000256" key="5">
    <source>
        <dbReference type="PIRSR" id="PIRSR602403-1"/>
    </source>
</evidence>
<dbReference type="PRINTS" id="PR00465">
    <property type="entry name" value="EP450IV"/>
</dbReference>
<dbReference type="EMBL" id="JAGHQL010000008">
    <property type="protein sequence ID" value="KAH0545198.1"/>
    <property type="molecule type" value="Genomic_DNA"/>
</dbReference>
<keyword evidence="6" id="KW-0503">Monooxygenase</keyword>
<dbReference type="AlphaFoldDB" id="A0A9P8IHT7"/>
<dbReference type="PANTHER" id="PTHR24305:SF166">
    <property type="entry name" value="CYTOCHROME P450 12A4, MITOCHONDRIAL-RELATED"/>
    <property type="match status" value="1"/>
</dbReference>
<keyword evidence="5 6" id="KW-0349">Heme</keyword>
<accession>A0A9P8IHT7</accession>
<comment type="caution">
    <text evidence="7">The sequence shown here is derived from an EMBL/GenBank/DDBJ whole genome shotgun (WGS) entry which is preliminary data.</text>
</comment>
<evidence type="ECO:0000256" key="1">
    <source>
        <dbReference type="ARBA" id="ARBA00001971"/>
    </source>
</evidence>
<evidence type="ECO:0000256" key="4">
    <source>
        <dbReference type="ARBA" id="ARBA00023004"/>
    </source>
</evidence>
<keyword evidence="4 5" id="KW-0408">Iron</keyword>
<organism evidence="7 8">
    <name type="scientific">Glutinoglossum americanum</name>
    <dbReference type="NCBI Taxonomy" id="1670608"/>
    <lineage>
        <taxon>Eukaryota</taxon>
        <taxon>Fungi</taxon>
        <taxon>Dikarya</taxon>
        <taxon>Ascomycota</taxon>
        <taxon>Pezizomycotina</taxon>
        <taxon>Geoglossomycetes</taxon>
        <taxon>Geoglossales</taxon>
        <taxon>Geoglossaceae</taxon>
        <taxon>Glutinoglossum</taxon>
    </lineage>
</organism>
<dbReference type="InterPro" id="IPR017972">
    <property type="entry name" value="Cyt_P450_CS"/>
</dbReference>
<dbReference type="PRINTS" id="PR00385">
    <property type="entry name" value="P450"/>
</dbReference>
<dbReference type="OrthoDB" id="1470350at2759"/>
<dbReference type="Proteomes" id="UP000698800">
    <property type="component" value="Unassembled WGS sequence"/>
</dbReference>
<comment type="similarity">
    <text evidence="2 6">Belongs to the cytochrome P450 family.</text>
</comment>
<sequence length="480" mass="53768">MADTQMYKVIELFDSNIVTTEGDDWLRHRRLTTRGLGDEVNRKVWKEALKGGRDELGKWLGSDGKMQNLESDMMGLSFGVMWRAGFGMKRAETEIGPSKIPHRISFKYAFEAVSARLFLVTTIPHWLLARSPVESHRRAAGAFGEFERYVRELVEEKTEMMAKGDDGEQMDVLGSFIRSMHRKPSSPNYDKLASTPPTDTLTQSELMADIFIFLFAGHEATASAMYYSLLFLALNPLAQQNLQSSLDTLLSQRPPEEWSYDHDLPALLTGMTGAVMNESLRLMPPFMYVPKIAHLGNGSPELTIDGKRMVVPEGCQVSIALPALHRNPNCWPTEKEVEDDLDRFRPERWFTTKEGAASENGNAAAPKLYRPPRGAFAPFSDGPRSCVGRRFAQIEIVAVLAAVFLTHSVELSVSDFATDVEVDRMPAGGAGRRSVWEKAAARARERMPMGIEESGLGLISRDNARRIGFRIAKRGEERFF</sequence>
<dbReference type="GO" id="GO:0016705">
    <property type="term" value="F:oxidoreductase activity, acting on paired donors, with incorporation or reduction of molecular oxygen"/>
    <property type="evidence" value="ECO:0007669"/>
    <property type="project" value="InterPro"/>
</dbReference>
<keyword evidence="3 5" id="KW-0479">Metal-binding</keyword>
<comment type="cofactor">
    <cofactor evidence="1 5">
        <name>heme</name>
        <dbReference type="ChEBI" id="CHEBI:30413"/>
    </cofactor>
</comment>
<evidence type="ECO:0000256" key="6">
    <source>
        <dbReference type="RuleBase" id="RU000461"/>
    </source>
</evidence>
<evidence type="ECO:0008006" key="9">
    <source>
        <dbReference type="Google" id="ProtNLM"/>
    </source>
</evidence>
<dbReference type="GO" id="GO:0020037">
    <property type="term" value="F:heme binding"/>
    <property type="evidence" value="ECO:0007669"/>
    <property type="project" value="InterPro"/>
</dbReference>
<name>A0A9P8IHT7_9PEZI</name>
<dbReference type="PROSITE" id="PS00086">
    <property type="entry name" value="CYTOCHROME_P450"/>
    <property type="match status" value="1"/>
</dbReference>
<proteinExistence type="inferred from homology"/>
<dbReference type="SUPFAM" id="SSF48264">
    <property type="entry name" value="Cytochrome P450"/>
    <property type="match status" value="1"/>
</dbReference>
<evidence type="ECO:0000313" key="7">
    <source>
        <dbReference type="EMBL" id="KAH0545198.1"/>
    </source>
</evidence>
<evidence type="ECO:0000256" key="2">
    <source>
        <dbReference type="ARBA" id="ARBA00010617"/>
    </source>
</evidence>
<keyword evidence="8" id="KW-1185">Reference proteome</keyword>
<protein>
    <recommendedName>
        <fullName evidence="9">Cytochrome P450</fullName>
    </recommendedName>
</protein>
<evidence type="ECO:0000313" key="8">
    <source>
        <dbReference type="Proteomes" id="UP000698800"/>
    </source>
</evidence>
<keyword evidence="6" id="KW-0560">Oxidoreductase</keyword>
<gene>
    <name evidence="7" type="ORF">FGG08_000652</name>
</gene>
<dbReference type="InterPro" id="IPR002403">
    <property type="entry name" value="Cyt_P450_E_grp-IV"/>
</dbReference>
<dbReference type="Gene3D" id="1.10.630.10">
    <property type="entry name" value="Cytochrome P450"/>
    <property type="match status" value="1"/>
</dbReference>
<dbReference type="PANTHER" id="PTHR24305">
    <property type="entry name" value="CYTOCHROME P450"/>
    <property type="match status" value="1"/>
</dbReference>
<dbReference type="GO" id="GO:0004497">
    <property type="term" value="F:monooxygenase activity"/>
    <property type="evidence" value="ECO:0007669"/>
    <property type="project" value="UniProtKB-KW"/>
</dbReference>
<dbReference type="InterPro" id="IPR050121">
    <property type="entry name" value="Cytochrome_P450_monoxygenase"/>
</dbReference>
<dbReference type="Pfam" id="PF00067">
    <property type="entry name" value="p450"/>
    <property type="match status" value="1"/>
</dbReference>